<dbReference type="GO" id="GO:0006511">
    <property type="term" value="P:ubiquitin-dependent protein catabolic process"/>
    <property type="evidence" value="ECO:0007669"/>
    <property type="project" value="TreeGrafter"/>
</dbReference>
<dbReference type="SUPFAM" id="SSF46785">
    <property type="entry name" value="Winged helix' DNA-binding domain"/>
    <property type="match status" value="1"/>
</dbReference>
<dbReference type="OMA" id="AHSKQQE"/>
<dbReference type="Proteomes" id="UP000030755">
    <property type="component" value="Unassembled WGS sequence"/>
</dbReference>
<evidence type="ECO:0000313" key="6">
    <source>
        <dbReference type="EMBL" id="EPZ36769.1"/>
    </source>
</evidence>
<feature type="domain" description="PCI" evidence="5">
    <location>
        <begin position="40"/>
        <end position="220"/>
    </location>
</feature>
<dbReference type="PANTHER" id="PTHR10758">
    <property type="entry name" value="26S PROTEASOME NON-ATPASE REGULATORY SUBUNIT 3/COP9 SIGNALOSOME COMPLEX SUBUNIT 3"/>
    <property type="match status" value="1"/>
</dbReference>
<dbReference type="GO" id="GO:0030234">
    <property type="term" value="F:enzyme regulator activity"/>
    <property type="evidence" value="ECO:0007669"/>
    <property type="project" value="InterPro"/>
</dbReference>
<dbReference type="GO" id="GO:0008541">
    <property type="term" value="C:proteasome regulatory particle, lid subcomplex"/>
    <property type="evidence" value="ECO:0007669"/>
    <property type="project" value="EnsemblFungi"/>
</dbReference>
<gene>
    <name evidence="6" type="ORF">O9G_006082</name>
</gene>
<feature type="non-terminal residue" evidence="6">
    <location>
        <position position="1"/>
    </location>
</feature>
<keyword evidence="7" id="KW-1185">Reference proteome</keyword>
<dbReference type="STRING" id="988480.A0A075B344"/>
<dbReference type="InterPro" id="IPR050756">
    <property type="entry name" value="CSN3"/>
</dbReference>
<dbReference type="InterPro" id="IPR036390">
    <property type="entry name" value="WH_DNA-bd_sf"/>
</dbReference>
<dbReference type="PROSITE" id="PS50250">
    <property type="entry name" value="PCI"/>
    <property type="match status" value="1"/>
</dbReference>
<evidence type="ECO:0000256" key="1">
    <source>
        <dbReference type="ARBA" id="ARBA00007912"/>
    </source>
</evidence>
<dbReference type="SMART" id="SM00088">
    <property type="entry name" value="PINT"/>
    <property type="match status" value="1"/>
</dbReference>
<evidence type="ECO:0000313" key="7">
    <source>
        <dbReference type="Proteomes" id="UP000030755"/>
    </source>
</evidence>
<dbReference type="FunFam" id="1.25.40.570:FF:000009">
    <property type="entry name" value="26S proteasome non-ATPase regulatory subunit 3"/>
    <property type="match status" value="1"/>
</dbReference>
<proteinExistence type="inferred from homology"/>
<dbReference type="EMBL" id="KE560449">
    <property type="protein sequence ID" value="EPZ36769.1"/>
    <property type="molecule type" value="Genomic_DNA"/>
</dbReference>
<dbReference type="InterPro" id="IPR013586">
    <property type="entry name" value="PSMD3_C"/>
</dbReference>
<evidence type="ECO:0000256" key="2">
    <source>
        <dbReference type="ARBA" id="ARBA00022942"/>
    </source>
</evidence>
<dbReference type="OrthoDB" id="1713558at2759"/>
<dbReference type="SMART" id="SM00753">
    <property type="entry name" value="PAM"/>
    <property type="match status" value="1"/>
</dbReference>
<dbReference type="GO" id="GO:0042176">
    <property type="term" value="P:regulation of protein catabolic process"/>
    <property type="evidence" value="ECO:0007669"/>
    <property type="project" value="InterPro"/>
</dbReference>
<dbReference type="Pfam" id="PF08375">
    <property type="entry name" value="Rpn3_C"/>
    <property type="match status" value="1"/>
</dbReference>
<dbReference type="AlphaFoldDB" id="A0A075B344"/>
<comment type="similarity">
    <text evidence="1">Belongs to the proteasome subunit S3 family.</text>
</comment>
<reference evidence="6 7" key="1">
    <citation type="journal article" date="2013" name="Curr. Biol.">
        <title>Shared signatures of parasitism and phylogenomics unite Cryptomycota and microsporidia.</title>
        <authorList>
            <person name="James T.Y."/>
            <person name="Pelin A."/>
            <person name="Bonen L."/>
            <person name="Ahrendt S."/>
            <person name="Sain D."/>
            <person name="Corradi N."/>
            <person name="Stajich J.E."/>
        </authorList>
    </citation>
    <scope>NUCLEOTIDE SEQUENCE [LARGE SCALE GENOMIC DNA]</scope>
    <source>
        <strain evidence="6 7">CSF55</strain>
    </source>
</reference>
<dbReference type="InterPro" id="IPR057985">
    <property type="entry name" value="TPR_PSMD3_N"/>
</dbReference>
<sequence length="291" mass="33713">QAVALNSLLRNYLHFNLYDQASKLVEKTTFPTKADNNQFVRYLYYVGRIKAIELEYTQSHSHLSQAIRKAPQSPTTAGFLQAANKLSIIVQLLMGEIPERSLFRQKLVSKSLIPYLHLTRAVRVGDLAAFQDVLQKYMNTFKNDKTYTLILRLRHNVIKTAVRMISLSYSRISLKDVAQKLLLNSEEDAEFIVAKTIRDGVIDASIDHIGRFMKSKENVDVYSTNEPQLAFHQRIAFCLSSYNDSVKSLKKAMRFPDNEHKKKLEDVLELEREQEKELKDIEDMDEDYEME</sequence>
<evidence type="ECO:0000259" key="5">
    <source>
        <dbReference type="PROSITE" id="PS50250"/>
    </source>
</evidence>
<protein>
    <recommendedName>
        <fullName evidence="3">26S proteasome regulatory subunit RPN3</fullName>
    </recommendedName>
</protein>
<dbReference type="Pfam" id="PF01399">
    <property type="entry name" value="PCI"/>
    <property type="match status" value="1"/>
</dbReference>
<dbReference type="InterPro" id="IPR000717">
    <property type="entry name" value="PCI_dom"/>
</dbReference>
<evidence type="ECO:0000256" key="3">
    <source>
        <dbReference type="ARBA" id="ARBA00075103"/>
    </source>
</evidence>
<evidence type="ECO:0000256" key="4">
    <source>
        <dbReference type="SAM" id="MobiDB-lite"/>
    </source>
</evidence>
<feature type="compositionally biased region" description="Acidic residues" evidence="4">
    <location>
        <begin position="282"/>
        <end position="291"/>
    </location>
</feature>
<keyword evidence="2" id="KW-0647">Proteasome</keyword>
<feature type="compositionally biased region" description="Basic and acidic residues" evidence="4">
    <location>
        <begin position="272"/>
        <end position="281"/>
    </location>
</feature>
<dbReference type="PANTHER" id="PTHR10758:SF2">
    <property type="entry name" value="26S PROTEASOME NON-ATPASE REGULATORY SUBUNIT 3"/>
    <property type="match status" value="1"/>
</dbReference>
<organism evidence="6 7">
    <name type="scientific">Rozella allomycis (strain CSF55)</name>
    <dbReference type="NCBI Taxonomy" id="988480"/>
    <lineage>
        <taxon>Eukaryota</taxon>
        <taxon>Fungi</taxon>
        <taxon>Fungi incertae sedis</taxon>
        <taxon>Cryptomycota</taxon>
        <taxon>Cryptomycota incertae sedis</taxon>
        <taxon>Rozella</taxon>
    </lineage>
</organism>
<name>A0A075B344_ROZAC</name>
<feature type="region of interest" description="Disordered" evidence="4">
    <location>
        <begin position="272"/>
        <end position="291"/>
    </location>
</feature>
<dbReference type="HOGENOM" id="CLU_019858_0_0_1"/>
<dbReference type="Pfam" id="PF25573">
    <property type="entry name" value="TPR_PSMD3_N"/>
    <property type="match status" value="1"/>
</dbReference>
<accession>A0A075B344</accession>